<dbReference type="GeneID" id="54782601"/>
<accession>A0A642UJF2</accession>
<organism evidence="2 3">
    <name type="scientific">Diutina rugosa</name>
    <name type="common">Yeast</name>
    <name type="synonym">Candida rugosa</name>
    <dbReference type="NCBI Taxonomy" id="5481"/>
    <lineage>
        <taxon>Eukaryota</taxon>
        <taxon>Fungi</taxon>
        <taxon>Dikarya</taxon>
        <taxon>Ascomycota</taxon>
        <taxon>Saccharomycotina</taxon>
        <taxon>Pichiomycetes</taxon>
        <taxon>Debaryomycetaceae</taxon>
        <taxon>Diutina</taxon>
    </lineage>
</organism>
<gene>
    <name evidence="2" type="ORF">DIURU_003950</name>
</gene>
<keyword evidence="1" id="KW-0472">Membrane</keyword>
<keyword evidence="1" id="KW-0812">Transmembrane</keyword>
<name>A0A642UJF2_DIURU</name>
<feature type="transmembrane region" description="Helical" evidence="1">
    <location>
        <begin position="412"/>
        <end position="432"/>
    </location>
</feature>
<comment type="caution">
    <text evidence="2">The sequence shown here is derived from an EMBL/GenBank/DDBJ whole genome shotgun (WGS) entry which is preliminary data.</text>
</comment>
<evidence type="ECO:0000313" key="2">
    <source>
        <dbReference type="EMBL" id="KAA8900134.1"/>
    </source>
</evidence>
<dbReference type="VEuPathDB" id="FungiDB:DIURU_003950"/>
<proteinExistence type="predicted"/>
<reference evidence="2 3" key="1">
    <citation type="submission" date="2019-07" db="EMBL/GenBank/DDBJ databases">
        <title>Genome assembly of two rare yeast pathogens: Diutina rugosa and Trichomonascus ciferrii.</title>
        <authorList>
            <person name="Mixao V."/>
            <person name="Saus E."/>
            <person name="Hansen A."/>
            <person name="Lass-Flor C."/>
            <person name="Gabaldon T."/>
        </authorList>
    </citation>
    <scope>NUCLEOTIDE SEQUENCE [LARGE SCALE GENOMIC DNA]</scope>
    <source>
        <strain evidence="2 3">CBS 613</strain>
    </source>
</reference>
<dbReference type="RefSeq" id="XP_034011273.1">
    <property type="nucleotide sequence ID" value="XM_034156769.1"/>
</dbReference>
<sequence>MDTPVLVVVRLIDIDDATDNRKRRELSVRITREHTVLHLVNAIRQHVSTSVFWIEYKQHNLDDEWQIGDIIDNHAGFAQGFSFRYRDDGLNTFAAAPDTFVCVCQENKIVPGQVFPLDTPMAEIKRDFGLANVAWSYNGRRVTDHDIELSDVVGLDVAPLSGAFFDILRAEVGPDFTFEIFTNARDPPILFTIAADKTVVEMKAAMRQVLGVESVDFLEYHDDFDHQPVYQYFSRNPPNVPIKLAVQTSQRDDSEKFVPIEPLRVVVDDKTMDLTGKSFEQVRYGDTVRLMPQDELSSTFYRISLEYEGEVKEVELNESQAIIIETSPGAPYLLLSPSGASKVHAAFRGSDGETLLQHVKVSLFESPNQHYHHDDNHGEPNAPEAANDGGFWISLQAFSEFARRASEVAGPIIERVFMYGLGILIFANMFGISMFSRFWYYAAGIATVAASFFAVFVAGENVADFLESLLPERPQARRTSYERAIQYVARTVRLISRTTQQTCTSIRTEIVRMVVRRPYDFELIINRDRNVWYRFATWLSILFKDFLVFIITLFPQSAVIVAEEQSLWAAEEFDALKRQTKHFASTVDLLIDTYNQKFTPDYQLIDGCDYNQVEVAVNTEDDGEEVRERKYCLLIDCYRAYSHAYNSLNKALSTKTPLEGGRLREQN</sequence>
<dbReference type="Proteomes" id="UP000449547">
    <property type="component" value="Unassembled WGS sequence"/>
</dbReference>
<dbReference type="AlphaFoldDB" id="A0A642UJF2"/>
<evidence type="ECO:0000256" key="1">
    <source>
        <dbReference type="SAM" id="Phobius"/>
    </source>
</evidence>
<keyword evidence="3" id="KW-1185">Reference proteome</keyword>
<dbReference type="OrthoDB" id="4018787at2759"/>
<feature type="transmembrane region" description="Helical" evidence="1">
    <location>
        <begin position="438"/>
        <end position="459"/>
    </location>
</feature>
<dbReference type="OMA" id="CTSIRTE"/>
<evidence type="ECO:0000313" key="3">
    <source>
        <dbReference type="Proteomes" id="UP000449547"/>
    </source>
</evidence>
<dbReference type="EMBL" id="SWFT01000116">
    <property type="protein sequence ID" value="KAA8900134.1"/>
    <property type="molecule type" value="Genomic_DNA"/>
</dbReference>
<keyword evidence="1" id="KW-1133">Transmembrane helix</keyword>
<protein>
    <submittedName>
        <fullName evidence="2">Uncharacterized protein</fullName>
    </submittedName>
</protein>